<evidence type="ECO:0000313" key="1">
    <source>
        <dbReference type="EMBL" id="QZN98983.1"/>
    </source>
</evidence>
<dbReference type="RefSeq" id="WP_261401999.1">
    <property type="nucleotide sequence ID" value="NZ_CP081869.1"/>
</dbReference>
<proteinExistence type="predicted"/>
<organism evidence="1 2">
    <name type="scientific">Chenggangzhangella methanolivorans</name>
    <dbReference type="NCBI Taxonomy" id="1437009"/>
    <lineage>
        <taxon>Bacteria</taxon>
        <taxon>Pseudomonadati</taxon>
        <taxon>Pseudomonadota</taxon>
        <taxon>Alphaproteobacteria</taxon>
        <taxon>Hyphomicrobiales</taxon>
        <taxon>Methylopilaceae</taxon>
        <taxon>Chenggangzhangella</taxon>
    </lineage>
</organism>
<dbReference type="AlphaFoldDB" id="A0A9E6UMA4"/>
<dbReference type="Proteomes" id="UP000825701">
    <property type="component" value="Chromosome"/>
</dbReference>
<dbReference type="EMBL" id="CP081869">
    <property type="protein sequence ID" value="QZN98983.1"/>
    <property type="molecule type" value="Genomic_DNA"/>
</dbReference>
<sequence>MVFSPQQVKFEFLSYFKEFGGNAEEWRIGCAVDAKSALTDEHKIDLDRDIWLWKPTLSPSAARIVHRYFTQQLRVPDAGAVAGGANIYLFKRCAAHTA</sequence>
<reference evidence="1" key="1">
    <citation type="submission" date="2021-08" db="EMBL/GenBank/DDBJ databases">
        <authorList>
            <person name="Zhang H."/>
            <person name="Xu M."/>
            <person name="Yu Z."/>
            <person name="Yang L."/>
            <person name="Cai Y."/>
        </authorList>
    </citation>
    <scope>NUCLEOTIDE SEQUENCE</scope>
    <source>
        <strain evidence="1">CHL1</strain>
    </source>
</reference>
<protein>
    <submittedName>
        <fullName evidence="1">Uncharacterized protein</fullName>
    </submittedName>
</protein>
<accession>A0A9E6UMA4</accession>
<gene>
    <name evidence="1" type="ORF">K6K41_19160</name>
</gene>
<evidence type="ECO:0000313" key="2">
    <source>
        <dbReference type="Proteomes" id="UP000825701"/>
    </source>
</evidence>
<dbReference type="KEGG" id="cmet:K6K41_19160"/>
<keyword evidence="2" id="KW-1185">Reference proteome</keyword>
<name>A0A9E6UMA4_9HYPH</name>